<dbReference type="PROSITE" id="PS00101">
    <property type="entry name" value="HEXAPEP_TRANSFERASES"/>
    <property type="match status" value="1"/>
</dbReference>
<evidence type="ECO:0000256" key="3">
    <source>
        <dbReference type="ARBA" id="ARBA00022737"/>
    </source>
</evidence>
<dbReference type="InterPro" id="IPR001451">
    <property type="entry name" value="Hexapep"/>
</dbReference>
<comment type="caution">
    <text evidence="5">The sequence shown here is derived from an EMBL/GenBank/DDBJ whole genome shotgun (WGS) entry which is preliminary data.</text>
</comment>
<reference evidence="5" key="1">
    <citation type="submission" date="2022-11" db="EMBL/GenBank/DDBJ databases">
        <title>blaNDM-1 and qnrB1 co-producing ST413 Enterobacter.</title>
        <authorList>
            <person name="Halder G."/>
            <person name="Chaudhuri B."/>
            <person name="Dutta S."/>
        </authorList>
    </citation>
    <scope>NUCLEOTIDE SEQUENCE</scope>
    <source>
        <strain evidence="5">PEER684</strain>
    </source>
</reference>
<keyword evidence="2" id="KW-0808">Transferase</keyword>
<evidence type="ECO:0000256" key="1">
    <source>
        <dbReference type="ARBA" id="ARBA00007274"/>
    </source>
</evidence>
<dbReference type="RefSeq" id="WP_310822220.1">
    <property type="nucleotide sequence ID" value="NZ_JALLIR010000001.1"/>
</dbReference>
<dbReference type="SUPFAM" id="SSF51161">
    <property type="entry name" value="Trimeric LpxA-like enzymes"/>
    <property type="match status" value="1"/>
</dbReference>
<dbReference type="AlphaFoldDB" id="A0AAE4DXY8"/>
<dbReference type="CDD" id="cd03354">
    <property type="entry name" value="LbH_SAT"/>
    <property type="match status" value="1"/>
</dbReference>
<keyword evidence="3" id="KW-0677">Repeat</keyword>
<sequence length="194" mass="21986">MKELSKDLLNVENYFAHYTLKQCLLVEVQKGNKPFSWFRTIHRAVKCQDRRFYFWYRVWCYFYQTNKFGLKKTAKKRMAILNAKYSSDIHPAAKIDAGLSLRHLTGVIIRADCVIGKNAVIRQGVTIGMRKSTDTGGVRIGDNVEIGANSCIIGDINIGDNVTIGALTLVNKDIPNNQIVYSQNTLVLKRKDPS</sequence>
<dbReference type="InterPro" id="IPR018357">
    <property type="entry name" value="Hexapep_transf_CS"/>
</dbReference>
<proteinExistence type="inferred from homology"/>
<evidence type="ECO:0000256" key="4">
    <source>
        <dbReference type="ARBA" id="ARBA00023315"/>
    </source>
</evidence>
<dbReference type="GO" id="GO:0016747">
    <property type="term" value="F:acyltransferase activity, transferring groups other than amino-acyl groups"/>
    <property type="evidence" value="ECO:0007669"/>
    <property type="project" value="UniProtKB-ARBA"/>
</dbReference>
<evidence type="ECO:0000313" key="6">
    <source>
        <dbReference type="Proteomes" id="UP001185068"/>
    </source>
</evidence>
<dbReference type="Pfam" id="PF14602">
    <property type="entry name" value="Hexapep_2"/>
    <property type="match status" value="1"/>
</dbReference>
<dbReference type="EMBL" id="JALLIR010000001">
    <property type="protein sequence ID" value="MDR9947269.1"/>
    <property type="molecule type" value="Genomic_DNA"/>
</dbReference>
<gene>
    <name evidence="5" type="ORF">MX989_14390</name>
</gene>
<dbReference type="Gene3D" id="2.160.10.10">
    <property type="entry name" value="Hexapeptide repeat proteins"/>
    <property type="match status" value="1"/>
</dbReference>
<organism evidence="5 6">
    <name type="scientific">Enterobacter sichuanensis</name>
    <dbReference type="NCBI Taxonomy" id="2071710"/>
    <lineage>
        <taxon>Bacteria</taxon>
        <taxon>Pseudomonadati</taxon>
        <taxon>Pseudomonadota</taxon>
        <taxon>Gammaproteobacteria</taxon>
        <taxon>Enterobacterales</taxon>
        <taxon>Enterobacteriaceae</taxon>
        <taxon>Enterobacter</taxon>
        <taxon>Enterobacter cloacae complex</taxon>
    </lineage>
</organism>
<dbReference type="Proteomes" id="UP001185068">
    <property type="component" value="Unassembled WGS sequence"/>
</dbReference>
<evidence type="ECO:0000313" key="5">
    <source>
        <dbReference type="EMBL" id="MDR9947269.1"/>
    </source>
</evidence>
<protein>
    <submittedName>
        <fullName evidence="5">Serine acetyltransferase</fullName>
    </submittedName>
</protein>
<accession>A0AAE4DXY8</accession>
<dbReference type="InterPro" id="IPR045304">
    <property type="entry name" value="LbH_SAT"/>
</dbReference>
<keyword evidence="4" id="KW-0012">Acyltransferase</keyword>
<dbReference type="Pfam" id="PF00132">
    <property type="entry name" value="Hexapep"/>
    <property type="match status" value="1"/>
</dbReference>
<name>A0AAE4DXY8_9ENTR</name>
<dbReference type="InterPro" id="IPR011004">
    <property type="entry name" value="Trimer_LpxA-like_sf"/>
</dbReference>
<evidence type="ECO:0000256" key="2">
    <source>
        <dbReference type="ARBA" id="ARBA00022679"/>
    </source>
</evidence>
<dbReference type="PANTHER" id="PTHR42811">
    <property type="entry name" value="SERINE ACETYLTRANSFERASE"/>
    <property type="match status" value="1"/>
</dbReference>
<comment type="similarity">
    <text evidence="1">Belongs to the transferase hexapeptide repeat family.</text>
</comment>